<feature type="binding site" evidence="8">
    <location>
        <position position="256"/>
    </location>
    <ligand>
        <name>Mg(2+)</name>
        <dbReference type="ChEBI" id="CHEBI:18420"/>
    </ligand>
</feature>
<keyword evidence="8" id="KW-0464">Manganese</keyword>
<dbReference type="RefSeq" id="WP_206574014.1">
    <property type="nucleotide sequence ID" value="NZ_JAFKCV010000005.1"/>
</dbReference>
<reference evidence="10" key="1">
    <citation type="submission" date="2021-03" db="EMBL/GenBank/DDBJ databases">
        <title>novel species isolated from a fishpond in China.</title>
        <authorList>
            <person name="Lu H."/>
            <person name="Cai Z."/>
        </authorList>
    </citation>
    <scope>NUCLEOTIDE SEQUENCE</scope>
    <source>
        <strain evidence="10">JCM 30855</strain>
    </source>
</reference>
<feature type="binding site" evidence="8">
    <location>
        <position position="87"/>
    </location>
    <ligand>
        <name>ATP</name>
        <dbReference type="ChEBI" id="CHEBI:30616"/>
    </ligand>
</feature>
<evidence type="ECO:0000256" key="6">
    <source>
        <dbReference type="ARBA" id="ARBA00022840"/>
    </source>
</evidence>
<proteinExistence type="inferred from homology"/>
<comment type="cofactor">
    <cofactor evidence="8">
        <name>Mg(2+)</name>
        <dbReference type="ChEBI" id="CHEBI:18420"/>
    </cofactor>
    <cofactor evidence="8">
        <name>Mn(2+)</name>
        <dbReference type="ChEBI" id="CHEBI:29035"/>
    </cofactor>
</comment>
<accession>A0A939DMX6</accession>
<evidence type="ECO:0000256" key="9">
    <source>
        <dbReference type="SAM" id="MobiDB-lite"/>
    </source>
</evidence>
<dbReference type="Proteomes" id="UP000664654">
    <property type="component" value="Unassembled WGS sequence"/>
</dbReference>
<comment type="function">
    <text evidence="8">Nucleotidyltransferase involved in the post-translational modification of proteins. It can catalyze the addition of adenosine monophosphate (AMP) or uridine monophosphate (UMP) to a protein, resulting in modifications known as AMPylation and UMPylation.</text>
</comment>
<feature type="binding site" evidence="8">
    <location>
        <position position="119"/>
    </location>
    <ligand>
        <name>ATP</name>
        <dbReference type="ChEBI" id="CHEBI:30616"/>
    </ligand>
</feature>
<dbReference type="PANTHER" id="PTHR32057:SF14">
    <property type="entry name" value="PROTEIN ADENYLYLTRANSFERASE SELO, MITOCHONDRIAL"/>
    <property type="match status" value="1"/>
</dbReference>
<feature type="binding site" evidence="8">
    <location>
        <position position="107"/>
    </location>
    <ligand>
        <name>ATP</name>
        <dbReference type="ChEBI" id="CHEBI:30616"/>
    </ligand>
</feature>
<feature type="binding site" evidence="8">
    <location>
        <position position="177"/>
    </location>
    <ligand>
        <name>ATP</name>
        <dbReference type="ChEBI" id="CHEBI:30616"/>
    </ligand>
</feature>
<dbReference type="EC" id="2.7.7.108" evidence="8"/>
<feature type="binding site" evidence="8">
    <location>
        <position position="86"/>
    </location>
    <ligand>
        <name>ATP</name>
        <dbReference type="ChEBI" id="CHEBI:30616"/>
    </ligand>
</feature>
<feature type="binding site" evidence="8">
    <location>
        <position position="170"/>
    </location>
    <ligand>
        <name>ATP</name>
        <dbReference type="ChEBI" id="CHEBI:30616"/>
    </ligand>
</feature>
<evidence type="ECO:0000313" key="10">
    <source>
        <dbReference type="EMBL" id="MBN7825724.1"/>
    </source>
</evidence>
<feature type="binding site" evidence="8">
    <location>
        <position position="120"/>
    </location>
    <ligand>
        <name>ATP</name>
        <dbReference type="ChEBI" id="CHEBI:30616"/>
    </ligand>
</feature>
<keyword evidence="7 8" id="KW-0460">Magnesium</keyword>
<evidence type="ECO:0000256" key="2">
    <source>
        <dbReference type="ARBA" id="ARBA00022679"/>
    </source>
</evidence>
<keyword evidence="2 8" id="KW-0808">Transferase</keyword>
<dbReference type="GO" id="GO:0030145">
    <property type="term" value="F:manganese ion binding"/>
    <property type="evidence" value="ECO:0007669"/>
    <property type="project" value="UniProtKB-UniRule"/>
</dbReference>
<keyword evidence="5 8" id="KW-0547">Nucleotide-binding</keyword>
<organism evidence="10 11">
    <name type="scientific">Bowmanella dokdonensis</name>
    <dbReference type="NCBI Taxonomy" id="751969"/>
    <lineage>
        <taxon>Bacteria</taxon>
        <taxon>Pseudomonadati</taxon>
        <taxon>Pseudomonadota</taxon>
        <taxon>Gammaproteobacteria</taxon>
        <taxon>Alteromonadales</taxon>
        <taxon>Alteromonadaceae</taxon>
        <taxon>Bowmanella</taxon>
    </lineage>
</organism>
<keyword evidence="3 8" id="KW-0548">Nucleotidyltransferase</keyword>
<dbReference type="HAMAP" id="MF_00692">
    <property type="entry name" value="SelO"/>
    <property type="match status" value="1"/>
</dbReference>
<dbReference type="InterPro" id="IPR003846">
    <property type="entry name" value="SelO"/>
</dbReference>
<feature type="region of interest" description="Disordered" evidence="9">
    <location>
        <begin position="456"/>
        <end position="479"/>
    </location>
</feature>
<comment type="similarity">
    <text evidence="1 8">Belongs to the SELO family.</text>
</comment>
<feature type="binding site" evidence="8">
    <location>
        <position position="256"/>
    </location>
    <ligand>
        <name>ATP</name>
        <dbReference type="ChEBI" id="CHEBI:30616"/>
    </ligand>
</feature>
<dbReference type="AlphaFoldDB" id="A0A939DMX6"/>
<comment type="caution">
    <text evidence="10">The sequence shown here is derived from an EMBL/GenBank/DDBJ whole genome shotgun (WGS) entry which is preliminary data.</text>
</comment>
<feature type="binding site" evidence="8">
    <location>
        <position position="84"/>
    </location>
    <ligand>
        <name>ATP</name>
        <dbReference type="ChEBI" id="CHEBI:30616"/>
    </ligand>
</feature>
<gene>
    <name evidence="8" type="primary">ydiU</name>
    <name evidence="8" type="synonym">selO</name>
    <name evidence="10" type="ORF">J0A66_10860</name>
</gene>
<feature type="active site" description="Proton acceptor" evidence="8">
    <location>
        <position position="246"/>
    </location>
</feature>
<comment type="catalytic activity">
    <reaction evidence="8">
        <text>L-seryl-[protein] + UTP = O-(5'-uridylyl)-L-seryl-[protein] + diphosphate</text>
        <dbReference type="Rhea" id="RHEA:64604"/>
        <dbReference type="Rhea" id="RHEA-COMP:9863"/>
        <dbReference type="Rhea" id="RHEA-COMP:16635"/>
        <dbReference type="ChEBI" id="CHEBI:29999"/>
        <dbReference type="ChEBI" id="CHEBI:33019"/>
        <dbReference type="ChEBI" id="CHEBI:46398"/>
        <dbReference type="ChEBI" id="CHEBI:156051"/>
    </reaction>
</comment>
<feature type="binding site" evidence="8">
    <location>
        <position position="247"/>
    </location>
    <ligand>
        <name>Mg(2+)</name>
        <dbReference type="ChEBI" id="CHEBI:18420"/>
    </ligand>
</feature>
<dbReference type="EC" id="2.7.7.-" evidence="8"/>
<sequence>MFLAHTYAKQLADLGSPVFVQKPQGAVLRHVNQSLLEDLDLDPELFTQSRLFHALFDETGRLNRLAMAQKYGGHQFGQWNPELGDGRGLLLAETKDSRGKPVDLHLKGAGQTPYSRFGDGRAVLRSTLREYLVGEAMHYLGIPSSRSLCLITSSEPVMRERRETAAMMIRTCQSHIRFGHFEYFYHSGQSGKLQRLFDYCFTYHFPELHDRDDKYQAMLGQIVLDTAELVAKWQAFGFAHGVMNTDNMSIHGISFDFGPYAFLDDFKQDFICNHSDHQGRYAFDNQPGIALWNLNALAHAFTPYLDVEALKNQLAKFEPRLLEHYFGLMAQKLGLQDKQEGDRALISAFIQQLHDEARDYHISFRLLSHYQPDKPQPLLDHFVDQTRTQAWLEQYSARLSAQEWSDEQRQASMRRHNPKYVLRNYLAQQAIEQAGEGDFREFETLFELLKHPYQEQPDKQAYAKAPPDWGKSLEISCSS</sequence>
<comment type="catalytic activity">
    <reaction evidence="8">
        <text>L-threonyl-[protein] + ATP = 3-O-(5'-adenylyl)-L-threonyl-[protein] + diphosphate</text>
        <dbReference type="Rhea" id="RHEA:54292"/>
        <dbReference type="Rhea" id="RHEA-COMP:11060"/>
        <dbReference type="Rhea" id="RHEA-COMP:13847"/>
        <dbReference type="ChEBI" id="CHEBI:30013"/>
        <dbReference type="ChEBI" id="CHEBI:30616"/>
        <dbReference type="ChEBI" id="CHEBI:33019"/>
        <dbReference type="ChEBI" id="CHEBI:138113"/>
        <dbReference type="EC" id="2.7.7.108"/>
    </reaction>
</comment>
<keyword evidence="4 8" id="KW-0479">Metal-binding</keyword>
<comment type="catalytic activity">
    <reaction evidence="8">
        <text>L-histidyl-[protein] + UTP = N(tele)-(5'-uridylyl)-L-histidyl-[protein] + diphosphate</text>
        <dbReference type="Rhea" id="RHEA:83891"/>
        <dbReference type="Rhea" id="RHEA-COMP:9745"/>
        <dbReference type="Rhea" id="RHEA-COMP:20239"/>
        <dbReference type="ChEBI" id="CHEBI:29979"/>
        <dbReference type="ChEBI" id="CHEBI:33019"/>
        <dbReference type="ChEBI" id="CHEBI:46398"/>
        <dbReference type="ChEBI" id="CHEBI:233474"/>
    </reaction>
</comment>
<evidence type="ECO:0000256" key="8">
    <source>
        <dbReference type="HAMAP-Rule" id="MF_00692"/>
    </source>
</evidence>
<evidence type="ECO:0000256" key="5">
    <source>
        <dbReference type="ARBA" id="ARBA00022741"/>
    </source>
</evidence>
<dbReference type="Pfam" id="PF02696">
    <property type="entry name" value="SelO"/>
    <property type="match status" value="1"/>
</dbReference>
<comment type="catalytic activity">
    <reaction evidence="8">
        <text>L-tyrosyl-[protein] + ATP = O-(5'-adenylyl)-L-tyrosyl-[protein] + diphosphate</text>
        <dbReference type="Rhea" id="RHEA:54288"/>
        <dbReference type="Rhea" id="RHEA-COMP:10136"/>
        <dbReference type="Rhea" id="RHEA-COMP:13846"/>
        <dbReference type="ChEBI" id="CHEBI:30616"/>
        <dbReference type="ChEBI" id="CHEBI:33019"/>
        <dbReference type="ChEBI" id="CHEBI:46858"/>
        <dbReference type="ChEBI" id="CHEBI:83624"/>
        <dbReference type="EC" id="2.7.7.108"/>
    </reaction>
</comment>
<evidence type="ECO:0000256" key="4">
    <source>
        <dbReference type="ARBA" id="ARBA00022723"/>
    </source>
</evidence>
<evidence type="ECO:0000256" key="1">
    <source>
        <dbReference type="ARBA" id="ARBA00009747"/>
    </source>
</evidence>
<dbReference type="GO" id="GO:0000287">
    <property type="term" value="F:magnesium ion binding"/>
    <property type="evidence" value="ECO:0007669"/>
    <property type="project" value="UniProtKB-UniRule"/>
</dbReference>
<comment type="catalytic activity">
    <reaction evidence="8">
        <text>L-seryl-[protein] + ATP = 3-O-(5'-adenylyl)-L-seryl-[protein] + diphosphate</text>
        <dbReference type="Rhea" id="RHEA:58120"/>
        <dbReference type="Rhea" id="RHEA-COMP:9863"/>
        <dbReference type="Rhea" id="RHEA-COMP:15073"/>
        <dbReference type="ChEBI" id="CHEBI:29999"/>
        <dbReference type="ChEBI" id="CHEBI:30616"/>
        <dbReference type="ChEBI" id="CHEBI:33019"/>
        <dbReference type="ChEBI" id="CHEBI:142516"/>
        <dbReference type="EC" id="2.7.7.108"/>
    </reaction>
</comment>
<dbReference type="GO" id="GO:0005524">
    <property type="term" value="F:ATP binding"/>
    <property type="evidence" value="ECO:0007669"/>
    <property type="project" value="UniProtKB-UniRule"/>
</dbReference>
<dbReference type="EMBL" id="JAFKCV010000005">
    <property type="protein sequence ID" value="MBN7825724.1"/>
    <property type="molecule type" value="Genomic_DNA"/>
</dbReference>
<name>A0A939DMX6_9ALTE</name>
<dbReference type="GO" id="GO:0070733">
    <property type="term" value="F:AMPylase activity"/>
    <property type="evidence" value="ECO:0007669"/>
    <property type="project" value="UniProtKB-EC"/>
</dbReference>
<evidence type="ECO:0000256" key="7">
    <source>
        <dbReference type="ARBA" id="ARBA00022842"/>
    </source>
</evidence>
<keyword evidence="11" id="KW-1185">Reference proteome</keyword>
<dbReference type="PANTHER" id="PTHR32057">
    <property type="entry name" value="PROTEIN ADENYLYLTRANSFERASE SELO, MITOCHONDRIAL"/>
    <property type="match status" value="1"/>
</dbReference>
<protein>
    <recommendedName>
        <fullName evidence="8">Protein nucleotidyltransferase YdiU</fullName>
        <ecNumber evidence="8">2.7.7.-</ecNumber>
    </recommendedName>
    <alternativeName>
        <fullName evidence="8">Protein adenylyltransferase YdiU</fullName>
        <ecNumber evidence="8">2.7.7.108</ecNumber>
    </alternativeName>
    <alternativeName>
        <fullName evidence="8">Protein uridylyltransferase YdiU</fullName>
        <ecNumber evidence="8">2.7.7.-</ecNumber>
    </alternativeName>
</protein>
<evidence type="ECO:0000256" key="3">
    <source>
        <dbReference type="ARBA" id="ARBA00022695"/>
    </source>
</evidence>
<evidence type="ECO:0000313" key="11">
    <source>
        <dbReference type="Proteomes" id="UP000664654"/>
    </source>
</evidence>
<comment type="catalytic activity">
    <reaction evidence="8">
        <text>L-tyrosyl-[protein] + UTP = O-(5'-uridylyl)-L-tyrosyl-[protein] + diphosphate</text>
        <dbReference type="Rhea" id="RHEA:83887"/>
        <dbReference type="Rhea" id="RHEA-COMP:10136"/>
        <dbReference type="Rhea" id="RHEA-COMP:20238"/>
        <dbReference type="ChEBI" id="CHEBI:33019"/>
        <dbReference type="ChEBI" id="CHEBI:46398"/>
        <dbReference type="ChEBI" id="CHEBI:46858"/>
        <dbReference type="ChEBI" id="CHEBI:90602"/>
    </reaction>
</comment>
<keyword evidence="6 8" id="KW-0067">ATP-binding</keyword>
<dbReference type="NCBIfam" id="NF000658">
    <property type="entry name" value="PRK00029.1"/>
    <property type="match status" value="1"/>
</dbReference>